<dbReference type="AlphaFoldDB" id="A0A563EH06"/>
<dbReference type="InterPro" id="IPR050832">
    <property type="entry name" value="Bact_Acetyltransf"/>
</dbReference>
<name>A0A563EH06_9PSEU</name>
<dbReference type="InterPro" id="IPR000182">
    <property type="entry name" value="GNAT_dom"/>
</dbReference>
<dbReference type="CDD" id="cd04301">
    <property type="entry name" value="NAT_SF"/>
    <property type="match status" value="1"/>
</dbReference>
<keyword evidence="2" id="KW-0012">Acyltransferase</keyword>
<keyword evidence="5" id="KW-1185">Reference proteome</keyword>
<gene>
    <name evidence="4" type="ORF">FKR81_38220</name>
</gene>
<dbReference type="PROSITE" id="PS51186">
    <property type="entry name" value="GNAT"/>
    <property type="match status" value="1"/>
</dbReference>
<reference evidence="4 5" key="1">
    <citation type="submission" date="2019-07" db="EMBL/GenBank/DDBJ databases">
        <title>Lentzea xizangensis sp. nov., isolated from Qinghai-Tibetan Plateau Soils.</title>
        <authorList>
            <person name="Huang J."/>
        </authorList>
    </citation>
    <scope>NUCLEOTIDE SEQUENCE [LARGE SCALE GENOMIC DNA]</scope>
    <source>
        <strain evidence="4 5">FXJ1.1311</strain>
    </source>
</reference>
<dbReference type="InterPro" id="IPR016181">
    <property type="entry name" value="Acyl_CoA_acyltransferase"/>
</dbReference>
<protein>
    <submittedName>
        <fullName evidence="4">GNAT family N-acetyltransferase</fullName>
    </submittedName>
</protein>
<feature type="domain" description="N-acetyltransferase" evidence="3">
    <location>
        <begin position="3"/>
        <end position="155"/>
    </location>
</feature>
<dbReference type="RefSeq" id="WP_146359385.1">
    <property type="nucleotide sequence ID" value="NZ_VOBR01000038.1"/>
</dbReference>
<dbReference type="GO" id="GO:0016747">
    <property type="term" value="F:acyltransferase activity, transferring groups other than amino-acyl groups"/>
    <property type="evidence" value="ECO:0007669"/>
    <property type="project" value="InterPro"/>
</dbReference>
<dbReference type="Gene3D" id="3.40.630.30">
    <property type="match status" value="1"/>
</dbReference>
<proteinExistence type="predicted"/>
<evidence type="ECO:0000259" key="3">
    <source>
        <dbReference type="PROSITE" id="PS51186"/>
    </source>
</evidence>
<dbReference type="Pfam" id="PF00583">
    <property type="entry name" value="Acetyltransf_1"/>
    <property type="match status" value="1"/>
</dbReference>
<dbReference type="Proteomes" id="UP000316639">
    <property type="component" value="Unassembled WGS sequence"/>
</dbReference>
<dbReference type="OrthoDB" id="5637267at2"/>
<accession>A0A563EH06</accession>
<dbReference type="PANTHER" id="PTHR43877">
    <property type="entry name" value="AMINOALKYLPHOSPHONATE N-ACETYLTRANSFERASE-RELATED-RELATED"/>
    <property type="match status" value="1"/>
</dbReference>
<dbReference type="SUPFAM" id="SSF55729">
    <property type="entry name" value="Acyl-CoA N-acyltransferases (Nat)"/>
    <property type="match status" value="1"/>
</dbReference>
<keyword evidence="1 4" id="KW-0808">Transferase</keyword>
<evidence type="ECO:0000313" key="4">
    <source>
        <dbReference type="EMBL" id="TWP45812.1"/>
    </source>
</evidence>
<sequence length="155" mass="17363">MRLTLRDLTPQDEPQVLRLFAECDDWFQAATGHLSGPGDVQSLYYALPDGVDFEQKRLLVAEAQGKPIGFVDLVLGHPDVRTAVVGCFLVPRELRRWGIGTEIANQLRLRFPEITRVISKIADDWKPGAEFLKAQGFQFDGNRAVLEIAPRSSTE</sequence>
<dbReference type="EMBL" id="VOBR01000038">
    <property type="protein sequence ID" value="TWP45812.1"/>
    <property type="molecule type" value="Genomic_DNA"/>
</dbReference>
<organism evidence="4 5">
    <name type="scientific">Lentzea tibetensis</name>
    <dbReference type="NCBI Taxonomy" id="2591470"/>
    <lineage>
        <taxon>Bacteria</taxon>
        <taxon>Bacillati</taxon>
        <taxon>Actinomycetota</taxon>
        <taxon>Actinomycetes</taxon>
        <taxon>Pseudonocardiales</taxon>
        <taxon>Pseudonocardiaceae</taxon>
        <taxon>Lentzea</taxon>
    </lineage>
</organism>
<comment type="caution">
    <text evidence="4">The sequence shown here is derived from an EMBL/GenBank/DDBJ whole genome shotgun (WGS) entry which is preliminary data.</text>
</comment>
<evidence type="ECO:0000313" key="5">
    <source>
        <dbReference type="Proteomes" id="UP000316639"/>
    </source>
</evidence>
<evidence type="ECO:0000256" key="1">
    <source>
        <dbReference type="ARBA" id="ARBA00022679"/>
    </source>
</evidence>
<evidence type="ECO:0000256" key="2">
    <source>
        <dbReference type="ARBA" id="ARBA00023315"/>
    </source>
</evidence>